<feature type="transmembrane region" description="Helical" evidence="1">
    <location>
        <begin position="33"/>
        <end position="52"/>
    </location>
</feature>
<keyword evidence="1" id="KW-1133">Transmembrane helix</keyword>
<reference evidence="2" key="1">
    <citation type="journal article" date="2015" name="Environ. Microbiol.">
        <title>Plasmids from the gut microbiome of cabbage root fly larvae encode SaxA that catalyses the conversion of the plant toxin 2-phenylethyl isothiocyanate.</title>
        <authorList>
            <person name="Welte C.U."/>
            <person name="de Graaf R.M."/>
            <person name="van den Bosch T.J."/>
            <person name="Op den Camp H.J."/>
            <person name="van Dam N.M."/>
            <person name="Jetten M.S."/>
        </authorList>
    </citation>
    <scope>NUCLEOTIDE SEQUENCE</scope>
    <source>
        <plasmid evidence="2">Drgb2</plasmid>
    </source>
</reference>
<keyword evidence="2" id="KW-0614">Plasmid</keyword>
<dbReference type="RefSeq" id="WP_181375481.1">
    <property type="nucleotide sequence ID" value="NZ_KT351733.1"/>
</dbReference>
<feature type="transmembrane region" description="Helical" evidence="1">
    <location>
        <begin position="6"/>
        <end position="26"/>
    </location>
</feature>
<protein>
    <submittedName>
        <fullName evidence="2">Uncharacterized protein</fullName>
    </submittedName>
</protein>
<accession>A0A0N9NRL1</accession>
<geneLocation type="plasmid" evidence="2">
    <name>Drgb2</name>
</geneLocation>
<keyword evidence="1" id="KW-0812">Transmembrane</keyword>
<evidence type="ECO:0000256" key="1">
    <source>
        <dbReference type="SAM" id="Phobius"/>
    </source>
</evidence>
<dbReference type="EMBL" id="KT351733">
    <property type="protein sequence ID" value="ALG88491.1"/>
    <property type="molecule type" value="Genomic_DNA"/>
</dbReference>
<name>A0A0N9NRL1_PECCA</name>
<evidence type="ECO:0000313" key="2">
    <source>
        <dbReference type="EMBL" id="ALG88491.1"/>
    </source>
</evidence>
<dbReference type="AlphaFoldDB" id="A0A0N9NRL1"/>
<keyword evidence="1" id="KW-0472">Membrane</keyword>
<sequence>MAIPIPIIITVFLVLAFCIAVVVSIVDKEYGKATALIFVIILIIGLYNTAYVDKAESIIKGEYYSTQCQLIETNIDNGLFQSNTNKLKCGDVIENVTVDEYQQAIQAYQGDSD</sequence>
<organism evidence="2">
    <name type="scientific">Pectobacterium carotovorum</name>
    <name type="common">Erwinia carotovora</name>
    <dbReference type="NCBI Taxonomy" id="554"/>
    <lineage>
        <taxon>Bacteria</taxon>
        <taxon>Pseudomonadati</taxon>
        <taxon>Pseudomonadota</taxon>
        <taxon>Gammaproteobacteria</taxon>
        <taxon>Enterobacterales</taxon>
        <taxon>Pectobacteriaceae</taxon>
        <taxon>Pectobacterium</taxon>
    </lineage>
</organism>
<reference evidence="2" key="2">
    <citation type="submission" date="2015-07" db="EMBL/GenBank/DDBJ databases">
        <authorList>
            <person name="Welte C."/>
            <person name="de Graaf R."/>
            <person name="van den Bosch T.J.M."/>
            <person name="Op den Camp H."/>
            <person name="van Dam N."/>
            <person name="Jetten M."/>
        </authorList>
    </citation>
    <scope>NUCLEOTIDE SEQUENCE</scope>
    <source>
        <plasmid evidence="2">Drgb2</plasmid>
    </source>
</reference>
<proteinExistence type="predicted"/>